<feature type="region of interest" description="Disordered" evidence="2">
    <location>
        <begin position="865"/>
        <end position="1050"/>
    </location>
</feature>
<evidence type="ECO:0000313" key="3">
    <source>
        <dbReference type="EMBL" id="KAK3393544.1"/>
    </source>
</evidence>
<dbReference type="EMBL" id="JAULSW010000001">
    <property type="protein sequence ID" value="KAK3393544.1"/>
    <property type="molecule type" value="Genomic_DNA"/>
</dbReference>
<feature type="compositionally biased region" description="Polar residues" evidence="2">
    <location>
        <begin position="672"/>
        <end position="690"/>
    </location>
</feature>
<feature type="compositionally biased region" description="Polar residues" evidence="2">
    <location>
        <begin position="564"/>
        <end position="580"/>
    </location>
</feature>
<feature type="region of interest" description="Disordered" evidence="2">
    <location>
        <begin position="545"/>
        <end position="643"/>
    </location>
</feature>
<feature type="compositionally biased region" description="Low complexity" evidence="2">
    <location>
        <begin position="950"/>
        <end position="970"/>
    </location>
</feature>
<keyword evidence="1" id="KW-0175">Coiled coil</keyword>
<keyword evidence="4" id="KW-1185">Reference proteome</keyword>
<feature type="compositionally biased region" description="Basic and acidic residues" evidence="2">
    <location>
        <begin position="58"/>
        <end position="68"/>
    </location>
</feature>
<evidence type="ECO:0000256" key="2">
    <source>
        <dbReference type="SAM" id="MobiDB-lite"/>
    </source>
</evidence>
<gene>
    <name evidence="3" type="ORF">B0H63DRAFT_19438</name>
</gene>
<feature type="coiled-coil region" evidence="1">
    <location>
        <begin position="333"/>
        <end position="432"/>
    </location>
</feature>
<protein>
    <submittedName>
        <fullName evidence="3">Uncharacterized protein</fullName>
    </submittedName>
</protein>
<evidence type="ECO:0000256" key="1">
    <source>
        <dbReference type="SAM" id="Coils"/>
    </source>
</evidence>
<feature type="compositionally biased region" description="Polar residues" evidence="2">
    <location>
        <begin position="120"/>
        <end position="145"/>
    </location>
</feature>
<feature type="compositionally biased region" description="Polar residues" evidence="2">
    <location>
        <begin position="83"/>
        <end position="98"/>
    </location>
</feature>
<sequence length="1050" mass="115951">MDNEDSSKASRRVTVTSPVSDEGTAGSPPEESASSETSSAQTPTAPAGPSVSKGKCHHRDDNGGERRPTAKPKKKAHWPEPAPSSSPIRNQRQRTPNTHSGGQFSSHHKGSGHHGENSQRKNQSFVENESQDSSGEMSNQENPPSGGTRARHSTTDPHPSYSTGQYPEQYMYLMGQQPATSFRHLGGYGGTNHGHVPYALHQGQPPPPFFPGPSMHPSMSQSALPAKSKREEEGEAGWQHLQQQEKQHNIELQKCREEFDAFLKKCEKSDNERQDQIQSRLTQQVIEPLQKLINDQEDVTKDFAREVTSLKEMANSEARSRLRADEEHTKEWAERFEDLRKHMRSEIENLHLELARRMEQEAVAREKVLAAAMQELKKKLEEEHKARKDFIEDEKSPLHTILSRVTAMDGIAQMATDEAKAASQAARRAAEEAMTTMASVKAATETGMMTASQVAKAAQEFTMTTDKANVTLGHILEVIELGNRMAKNAQGVAEYSRTTMNEAQKALSEVKVAAEAASEVVIEARQMTEISRKIADEAREMLDEVSSRIPLRPPPPLDYWSFPATRQTPRSEAGQKSCTSPHFVPSPAPKSQADDASSRHSRSHSPGPAKPSTRSSNVDDPSALSTPVITPRPSLGPSAHGHELQLSRQPWQYLVHQSQHDSGSVDHGKPGDTSQEPFQFMSYTISTNIGRTGPSEEEEDDNDHDSGTGDDDDDDETGESSEQVVLTLLKQTIYDALLDVVSDTRHWFQTPQMDTFPPSIHAQSDEKPRRVYSPCHINDVSGGGGGPNDETTNEIDQESVSTERRHHQSRRHRRRPEQDGTDDCQWPSSCSVIIDKSEVTGLDSLKKPTENKSQERKSCLDLSEKLNQQQQQRQQELSPHPSNEDFFPRTDGDTDENLAKISSPAEYSDGEESDDSFHSLPAHSNETFGKNNGDESEEDGSEEHRQGLISSTAATTPAPSISPSPSETATQVLTAFLSNSPPPTGSYVTTDSPQSHQPPLLSPPRAQDAIPRRFVSEPTFIDGDKSQTTSVMSSPGWRIQQEPQQTSLEV</sequence>
<feature type="compositionally biased region" description="Basic residues" evidence="2">
    <location>
        <begin position="804"/>
        <end position="815"/>
    </location>
</feature>
<feature type="region of interest" description="Disordered" evidence="2">
    <location>
        <begin position="750"/>
        <end position="827"/>
    </location>
</feature>
<evidence type="ECO:0000313" key="4">
    <source>
        <dbReference type="Proteomes" id="UP001285441"/>
    </source>
</evidence>
<feature type="compositionally biased region" description="Low complexity" evidence="2">
    <location>
        <begin position="24"/>
        <end position="50"/>
    </location>
</feature>
<comment type="caution">
    <text evidence="3">The sequence shown here is derived from an EMBL/GenBank/DDBJ whole genome shotgun (WGS) entry which is preliminary data.</text>
</comment>
<proteinExistence type="predicted"/>
<reference evidence="3" key="2">
    <citation type="submission" date="2023-06" db="EMBL/GenBank/DDBJ databases">
        <authorList>
            <consortium name="Lawrence Berkeley National Laboratory"/>
            <person name="Haridas S."/>
            <person name="Hensen N."/>
            <person name="Bonometti L."/>
            <person name="Westerberg I."/>
            <person name="Brannstrom I.O."/>
            <person name="Guillou S."/>
            <person name="Cros-Aarteil S."/>
            <person name="Calhoun S."/>
            <person name="Kuo A."/>
            <person name="Mondo S."/>
            <person name="Pangilinan J."/>
            <person name="Riley R."/>
            <person name="LaButti K."/>
            <person name="Andreopoulos B."/>
            <person name="Lipzen A."/>
            <person name="Chen C."/>
            <person name="Yanf M."/>
            <person name="Daum C."/>
            <person name="Ng V."/>
            <person name="Clum A."/>
            <person name="Steindorff A."/>
            <person name="Ohm R."/>
            <person name="Martin F."/>
            <person name="Silar P."/>
            <person name="Natvig D."/>
            <person name="Lalanne C."/>
            <person name="Gautier V."/>
            <person name="Ament-velasquez S.L."/>
            <person name="Kruys A."/>
            <person name="Hutchinson M.I."/>
            <person name="Powell A.J."/>
            <person name="Barry K."/>
            <person name="Miller A.N."/>
            <person name="Grigoriev I.V."/>
            <person name="Debuchy R."/>
            <person name="Gladieux P."/>
            <person name="Thoren M.H."/>
            <person name="Johannesson H."/>
        </authorList>
    </citation>
    <scope>NUCLEOTIDE SEQUENCE</scope>
    <source>
        <strain evidence="3">CBS 232.78</strain>
    </source>
</reference>
<accession>A0AAE0P5A1</accession>
<feature type="region of interest" description="Disordered" evidence="2">
    <location>
        <begin position="656"/>
        <end position="720"/>
    </location>
</feature>
<dbReference type="AlphaFoldDB" id="A0AAE0P5A1"/>
<feature type="compositionally biased region" description="Polar residues" evidence="2">
    <location>
        <begin position="1041"/>
        <end position="1050"/>
    </location>
</feature>
<feature type="compositionally biased region" description="Polar residues" evidence="2">
    <location>
        <begin position="612"/>
        <end position="628"/>
    </location>
</feature>
<feature type="compositionally biased region" description="Acidic residues" evidence="2">
    <location>
        <begin position="695"/>
        <end position="719"/>
    </location>
</feature>
<dbReference type="Proteomes" id="UP001285441">
    <property type="component" value="Unassembled WGS sequence"/>
</dbReference>
<feature type="region of interest" description="Disordered" evidence="2">
    <location>
        <begin position="1"/>
        <end position="166"/>
    </location>
</feature>
<feature type="compositionally biased region" description="Polar residues" evidence="2">
    <location>
        <begin position="156"/>
        <end position="166"/>
    </location>
</feature>
<name>A0AAE0P5A1_9PEZI</name>
<organism evidence="3 4">
    <name type="scientific">Podospora didyma</name>
    <dbReference type="NCBI Taxonomy" id="330526"/>
    <lineage>
        <taxon>Eukaryota</taxon>
        <taxon>Fungi</taxon>
        <taxon>Dikarya</taxon>
        <taxon>Ascomycota</taxon>
        <taxon>Pezizomycotina</taxon>
        <taxon>Sordariomycetes</taxon>
        <taxon>Sordariomycetidae</taxon>
        <taxon>Sordariales</taxon>
        <taxon>Podosporaceae</taxon>
        <taxon>Podospora</taxon>
    </lineage>
</organism>
<reference evidence="3" key="1">
    <citation type="journal article" date="2023" name="Mol. Phylogenet. Evol.">
        <title>Genome-scale phylogeny and comparative genomics of the fungal order Sordariales.</title>
        <authorList>
            <person name="Hensen N."/>
            <person name="Bonometti L."/>
            <person name="Westerberg I."/>
            <person name="Brannstrom I.O."/>
            <person name="Guillou S."/>
            <person name="Cros-Aarteil S."/>
            <person name="Calhoun S."/>
            <person name="Haridas S."/>
            <person name="Kuo A."/>
            <person name="Mondo S."/>
            <person name="Pangilinan J."/>
            <person name="Riley R."/>
            <person name="LaButti K."/>
            <person name="Andreopoulos B."/>
            <person name="Lipzen A."/>
            <person name="Chen C."/>
            <person name="Yan M."/>
            <person name="Daum C."/>
            <person name="Ng V."/>
            <person name="Clum A."/>
            <person name="Steindorff A."/>
            <person name="Ohm R.A."/>
            <person name="Martin F."/>
            <person name="Silar P."/>
            <person name="Natvig D.O."/>
            <person name="Lalanne C."/>
            <person name="Gautier V."/>
            <person name="Ament-Velasquez S.L."/>
            <person name="Kruys A."/>
            <person name="Hutchinson M.I."/>
            <person name="Powell A.J."/>
            <person name="Barry K."/>
            <person name="Miller A.N."/>
            <person name="Grigoriev I.V."/>
            <person name="Debuchy R."/>
            <person name="Gladieux P."/>
            <person name="Hiltunen Thoren M."/>
            <person name="Johannesson H."/>
        </authorList>
    </citation>
    <scope>NUCLEOTIDE SEQUENCE</scope>
    <source>
        <strain evidence="3">CBS 232.78</strain>
    </source>
</reference>
<feature type="compositionally biased region" description="Basic and acidic residues" evidence="2">
    <location>
        <begin position="882"/>
        <end position="892"/>
    </location>
</feature>